<organism evidence="8 9">
    <name type="scientific">Epichloe bromicola</name>
    <dbReference type="NCBI Taxonomy" id="79588"/>
    <lineage>
        <taxon>Eukaryota</taxon>
        <taxon>Fungi</taxon>
        <taxon>Dikarya</taxon>
        <taxon>Ascomycota</taxon>
        <taxon>Pezizomycotina</taxon>
        <taxon>Sordariomycetes</taxon>
        <taxon>Hypocreomycetidae</taxon>
        <taxon>Hypocreales</taxon>
        <taxon>Clavicipitaceae</taxon>
        <taxon>Epichloe</taxon>
    </lineage>
</organism>
<comment type="similarity">
    <text evidence="2">Belongs to the class-I pyridoxal-phosphate-dependent aminotransferase family.</text>
</comment>
<dbReference type="PANTHER" id="PTHR46383">
    <property type="entry name" value="ASPARTATE AMINOTRANSFERASE"/>
    <property type="match status" value="1"/>
</dbReference>
<name>A0ABQ0CPY1_9HYPO</name>
<keyword evidence="9" id="KW-1185">Reference proteome</keyword>
<dbReference type="Gene3D" id="3.40.640.10">
    <property type="entry name" value="Type I PLP-dependent aspartate aminotransferase-like (Major domain)"/>
    <property type="match status" value="1"/>
</dbReference>
<reference evidence="9" key="1">
    <citation type="submission" date="2024-06" db="EMBL/GenBank/DDBJ databases">
        <title>Draft Genome Sequences of Epichloe bromicola Strains Isolated from Elymus ciliaris.</title>
        <authorList>
            <consortium name="Epichloe bromicola genome sequencing consortium"/>
            <person name="Miura A."/>
            <person name="Imano S."/>
            <person name="Ashida A."/>
            <person name="Sato I."/>
            <person name="Chiba S."/>
            <person name="Tanaka A."/>
            <person name="Camagna M."/>
            <person name="Takemoto D."/>
        </authorList>
    </citation>
    <scope>NUCLEOTIDE SEQUENCE [LARGE SCALE GENOMIC DNA]</scope>
    <source>
        <strain evidence="9">DP</strain>
    </source>
</reference>
<evidence type="ECO:0000256" key="5">
    <source>
        <dbReference type="ARBA" id="ARBA00022898"/>
    </source>
</evidence>
<dbReference type="Pfam" id="PF00155">
    <property type="entry name" value="Aminotran_1_2"/>
    <property type="match status" value="1"/>
</dbReference>
<comment type="caution">
    <text evidence="8">The sequence shown here is derived from an EMBL/GenBank/DDBJ whole genome shotgun (WGS) entry which is preliminary data.</text>
</comment>
<dbReference type="InterPro" id="IPR050596">
    <property type="entry name" value="AspAT/PAT-like"/>
</dbReference>
<keyword evidence="5" id="KW-0663">Pyridoxal phosphate</keyword>
<accession>A0ABQ0CPY1</accession>
<dbReference type="PANTHER" id="PTHR46383:SF1">
    <property type="entry name" value="ASPARTATE AMINOTRANSFERASE"/>
    <property type="match status" value="1"/>
</dbReference>
<dbReference type="InterPro" id="IPR004839">
    <property type="entry name" value="Aminotransferase_I/II_large"/>
</dbReference>
<evidence type="ECO:0000256" key="2">
    <source>
        <dbReference type="ARBA" id="ARBA00007441"/>
    </source>
</evidence>
<evidence type="ECO:0000313" key="9">
    <source>
        <dbReference type="Proteomes" id="UP001562357"/>
    </source>
</evidence>
<proteinExistence type="inferred from homology"/>
<dbReference type="CDD" id="cd00609">
    <property type="entry name" value="AAT_like"/>
    <property type="match status" value="1"/>
</dbReference>
<evidence type="ECO:0000313" key="8">
    <source>
        <dbReference type="EMBL" id="GAB0135504.1"/>
    </source>
</evidence>
<evidence type="ECO:0000256" key="1">
    <source>
        <dbReference type="ARBA" id="ARBA00001933"/>
    </source>
</evidence>
<evidence type="ECO:0000256" key="4">
    <source>
        <dbReference type="ARBA" id="ARBA00022679"/>
    </source>
</evidence>
<keyword evidence="4" id="KW-0808">Transferase</keyword>
<dbReference type="EMBL" id="BAAFGZ010000131">
    <property type="protein sequence ID" value="GAB0135504.1"/>
    <property type="molecule type" value="Genomic_DNA"/>
</dbReference>
<dbReference type="Proteomes" id="UP001562357">
    <property type="component" value="Unassembled WGS sequence"/>
</dbReference>
<dbReference type="SUPFAM" id="SSF53383">
    <property type="entry name" value="PLP-dependent transferases"/>
    <property type="match status" value="1"/>
</dbReference>
<dbReference type="InterPro" id="IPR015421">
    <property type="entry name" value="PyrdxlP-dep_Trfase_major"/>
</dbReference>
<sequence>MFGGRKYSFNRHTGAPKPRARRFSNAEPGANEVQSKVHRQFRNAHEGHLPHAGLDASRASTGVIWCTERAAELGFFEDQDSWANLGQGAPEVEDDIAGCFKRPETIDISVAAREYGPTAGIKPLREAVAKLYNEMHRKGKHSQYTWENVAIVPGGRAGLIRIAAVLGNSYLSFFLPDYTAYNEMLSLFKNFAAIPVPLSEEDGYHIHPDKIAEEISRGTSVILTSNPRNPTGRVVANPELAEIQDICRGRATFISDEFYSGYNYTSNCDGSTISAAENVEDVDEDDVLIIDGLTKRFRLPGWRIAWILGPKEYIAAIGSCGSYLDGGACHAFQDAAIPMLDPPLVQNEMVHLQRHFRDKRDFVVRRLREMGFVIKYVPDSTFYLWLNLEGLPESIADGLNFFQACLEEKVIVVPGIFFDLNPSRRRDLFDSPCHHFVRFSYGPRMDVLRMGLDGIERVVTNYNLLPDDRDQPDVQQAHLQELASLIKRYNVHDKFGIHLIHGHFQVDEGNVMLGTALTSVRGFWTKPTSITHLNPTEIHGHIFRLGWQRRDAGLRIPRRTNHEFR</sequence>
<feature type="region of interest" description="Disordered" evidence="6">
    <location>
        <begin position="1"/>
        <end position="36"/>
    </location>
</feature>
<feature type="domain" description="Aminotransferase class I/classII large" evidence="7">
    <location>
        <begin position="84"/>
        <end position="424"/>
    </location>
</feature>
<dbReference type="InterPro" id="IPR015424">
    <property type="entry name" value="PyrdxlP-dep_Trfase"/>
</dbReference>
<comment type="cofactor">
    <cofactor evidence="1">
        <name>pyridoxal 5'-phosphate</name>
        <dbReference type="ChEBI" id="CHEBI:597326"/>
    </cofactor>
</comment>
<protein>
    <recommendedName>
        <fullName evidence="7">Aminotransferase class I/classII large domain-containing protein</fullName>
    </recommendedName>
</protein>
<evidence type="ECO:0000256" key="3">
    <source>
        <dbReference type="ARBA" id="ARBA00022576"/>
    </source>
</evidence>
<evidence type="ECO:0000256" key="6">
    <source>
        <dbReference type="SAM" id="MobiDB-lite"/>
    </source>
</evidence>
<gene>
    <name evidence="8" type="primary">g3840</name>
    <name evidence="8" type="ORF">EsDP_00003840</name>
</gene>
<evidence type="ECO:0000259" key="7">
    <source>
        <dbReference type="Pfam" id="PF00155"/>
    </source>
</evidence>
<keyword evidence="3" id="KW-0032">Aminotransferase</keyword>